<evidence type="ECO:0000313" key="2">
    <source>
        <dbReference type="Proteomes" id="UP001528920"/>
    </source>
</evidence>
<dbReference type="RefSeq" id="WP_275110905.1">
    <property type="nucleotide sequence ID" value="NZ_JAKJSC010000004.1"/>
</dbReference>
<reference evidence="1 2" key="1">
    <citation type="submission" date="2022-01" db="EMBL/GenBank/DDBJ databases">
        <title>Labilibaculum sp. nov, a marine bacterium isolated from Antarctica.</title>
        <authorList>
            <person name="Dai W."/>
        </authorList>
    </citation>
    <scope>NUCLEOTIDE SEQUENCE [LARGE SCALE GENOMIC DNA]</scope>
    <source>
        <strain evidence="1 2">DW002</strain>
    </source>
</reference>
<keyword evidence="2" id="KW-1185">Reference proteome</keyword>
<organism evidence="1 2">
    <name type="scientific">Paralabilibaculum antarcticum</name>
    <dbReference type="NCBI Taxonomy" id="2912572"/>
    <lineage>
        <taxon>Bacteria</taxon>
        <taxon>Pseudomonadati</taxon>
        <taxon>Bacteroidota</taxon>
        <taxon>Bacteroidia</taxon>
        <taxon>Marinilabiliales</taxon>
        <taxon>Marinifilaceae</taxon>
        <taxon>Paralabilibaculum</taxon>
    </lineage>
</organism>
<dbReference type="Proteomes" id="UP001528920">
    <property type="component" value="Unassembled WGS sequence"/>
</dbReference>
<dbReference type="PROSITE" id="PS51257">
    <property type="entry name" value="PROKAR_LIPOPROTEIN"/>
    <property type="match status" value="1"/>
</dbReference>
<gene>
    <name evidence="1" type="ORF">L3049_16395</name>
</gene>
<protein>
    <recommendedName>
        <fullName evidence="3">Lipoprotein</fullName>
    </recommendedName>
</protein>
<comment type="caution">
    <text evidence="1">The sequence shown here is derived from an EMBL/GenBank/DDBJ whole genome shotgun (WGS) entry which is preliminary data.</text>
</comment>
<evidence type="ECO:0000313" key="1">
    <source>
        <dbReference type="EMBL" id="MDE5419575.1"/>
    </source>
</evidence>
<accession>A0ABT5VVX6</accession>
<sequence length="152" mass="17866">MNRNRGKINTYSKKLGAFICLFILLISCQPEDYKHGYYKDHRGYIHKQFFCSSDKEKAIWLVDRYQNLGKKSSSDFEDECIRRGIGCVKAKKVGEVIRYYPDLGIAKVLYRFSNEELNAPARIDVRKRKYYVPIMLLHDTVPKVDTVQYIPD</sequence>
<proteinExistence type="predicted"/>
<dbReference type="EMBL" id="JAKJSC010000004">
    <property type="protein sequence ID" value="MDE5419575.1"/>
    <property type="molecule type" value="Genomic_DNA"/>
</dbReference>
<evidence type="ECO:0008006" key="3">
    <source>
        <dbReference type="Google" id="ProtNLM"/>
    </source>
</evidence>
<name>A0ABT5VVX6_9BACT</name>